<organism evidence="2">
    <name type="scientific">marine metagenome</name>
    <dbReference type="NCBI Taxonomy" id="408172"/>
    <lineage>
        <taxon>unclassified sequences</taxon>
        <taxon>metagenomes</taxon>
        <taxon>ecological metagenomes</taxon>
    </lineage>
</organism>
<evidence type="ECO:0000313" key="2">
    <source>
        <dbReference type="EMBL" id="SVD12438.1"/>
    </source>
</evidence>
<proteinExistence type="predicted"/>
<evidence type="ECO:0000259" key="1">
    <source>
        <dbReference type="Pfam" id="PF20736"/>
    </source>
</evidence>
<dbReference type="Pfam" id="PF20736">
    <property type="entry name" value="Glyco_hydro127M"/>
    <property type="match status" value="1"/>
</dbReference>
<dbReference type="PANTHER" id="PTHR43465:SF1">
    <property type="entry name" value="NON-REDUCING END BETA-L-ARABINOFURANOSIDASE"/>
    <property type="match status" value="1"/>
</dbReference>
<dbReference type="PANTHER" id="PTHR43465">
    <property type="entry name" value="DUF1680 DOMAIN PROTEIN (AFU_ORTHOLOGUE AFUA_1G08910)"/>
    <property type="match status" value="1"/>
</dbReference>
<dbReference type="InterPro" id="IPR049174">
    <property type="entry name" value="Beta-AFase-like"/>
</dbReference>
<dbReference type="InterPro" id="IPR049046">
    <property type="entry name" value="Beta-AFase-like_GH127_middle"/>
</dbReference>
<dbReference type="AlphaFoldDB" id="A0A382STD7"/>
<protein>
    <recommendedName>
        <fullName evidence="1">Non-reducing end beta-L-arabinofuranosidase-like GH127 middle domain-containing protein</fullName>
    </recommendedName>
</protein>
<feature type="domain" description="Non-reducing end beta-L-arabinofuranosidase-like GH127 middle" evidence="1">
    <location>
        <begin position="27"/>
        <end position="122"/>
    </location>
</feature>
<name>A0A382STD7_9ZZZZ</name>
<gene>
    <name evidence="2" type="ORF">METZ01_LOCUS365292</name>
</gene>
<dbReference type="EMBL" id="UINC01131001">
    <property type="protein sequence ID" value="SVD12438.1"/>
    <property type="molecule type" value="Genomic_DNA"/>
</dbReference>
<reference evidence="2" key="1">
    <citation type="submission" date="2018-05" db="EMBL/GenBank/DDBJ databases">
        <authorList>
            <person name="Lanie J.A."/>
            <person name="Ng W.-L."/>
            <person name="Kazmierczak K.M."/>
            <person name="Andrzejewski T.M."/>
            <person name="Davidsen T.M."/>
            <person name="Wayne K.J."/>
            <person name="Tettelin H."/>
            <person name="Glass J.I."/>
            <person name="Rusch D."/>
            <person name="Podicherti R."/>
            <person name="Tsui H.-C.T."/>
            <person name="Winkler M.E."/>
        </authorList>
    </citation>
    <scope>NUCLEOTIDE SEQUENCE</scope>
</reference>
<sequence length="254" mass="28555">MNCCSVNTPRGFGMLSDWALMKDGDGLILNYYGPSTLNTRVKPGLDVTLTQQTEYPLDGKISISVKSSRAAEIALKFRIPHWSGKTTVKVNGKAVRGVKPGRYLKIYRRWVSGDRIEVTLDMSLHAWQGAQECEGLSSVYRGPILLAYDHRYNLNRARGKPQVRDFEKWDPATCMLDIPPIDGKNMKPKRIAWSDWMPPQLLLEFKASGGRTFRLCDFGSAGESGTPYCSWIPVAHGPDAEMFSKENPLRSRQL</sequence>
<accession>A0A382STD7</accession>